<dbReference type="PANTHER" id="PTHR10916">
    <property type="entry name" value="60S RIBOSOMAL PROTEIN L35/50S RIBOSOMAL PROTEIN L29"/>
    <property type="match status" value="1"/>
</dbReference>
<dbReference type="AlphaFoldDB" id="A0A2U9NM86"/>
<dbReference type="CDD" id="cd00427">
    <property type="entry name" value="Ribosomal_L29_HIP"/>
    <property type="match status" value="1"/>
</dbReference>
<keyword evidence="2 5" id="KW-0689">Ribosomal protein</keyword>
<keyword evidence="3 5" id="KW-0687">Ribonucleoprotein</keyword>
<dbReference type="SUPFAM" id="SSF46561">
    <property type="entry name" value="Ribosomal protein L29 (L29p)"/>
    <property type="match status" value="1"/>
</dbReference>
<reference evidence="6" key="1">
    <citation type="journal article" date="2018" name="Adv. Bot. Res.">
        <title>Evolution of the Plastid Genomes in Diatoms.</title>
        <authorList>
            <person name="Yu M."/>
            <person name="Ashworth M.P."/>
            <person name="Hajrah N.H."/>
            <person name="Khiyami M.A."/>
            <person name="Sabir M.J."/>
            <person name="Alhebshi A.M."/>
            <person name="Al-Malki A.L."/>
            <person name="Sabir J.S.M."/>
            <person name="Theriot E.C."/>
            <person name="Jansen R.K."/>
        </authorList>
    </citation>
    <scope>NUCLEOTIDE SEQUENCE</scope>
</reference>
<evidence type="ECO:0000256" key="4">
    <source>
        <dbReference type="ARBA" id="ARBA00040028"/>
    </source>
</evidence>
<dbReference type="GO" id="GO:0003735">
    <property type="term" value="F:structural constituent of ribosome"/>
    <property type="evidence" value="ECO:0007669"/>
    <property type="project" value="InterPro"/>
</dbReference>
<dbReference type="EMBL" id="MG755791">
    <property type="protein sequence ID" value="AWT38186.1"/>
    <property type="molecule type" value="Genomic_DNA"/>
</dbReference>
<dbReference type="Pfam" id="PF00831">
    <property type="entry name" value="Ribosomal_L29"/>
    <property type="match status" value="1"/>
</dbReference>
<comment type="similarity">
    <text evidence="1 5">Belongs to the universal ribosomal protein uL29 family.</text>
</comment>
<evidence type="ECO:0000256" key="2">
    <source>
        <dbReference type="ARBA" id="ARBA00022980"/>
    </source>
</evidence>
<dbReference type="InterPro" id="IPR001854">
    <property type="entry name" value="Ribosomal_uL29"/>
</dbReference>
<dbReference type="GO" id="GO:0022625">
    <property type="term" value="C:cytosolic large ribosomal subunit"/>
    <property type="evidence" value="ECO:0007669"/>
    <property type="project" value="TreeGrafter"/>
</dbReference>
<dbReference type="NCBIfam" id="TIGR00012">
    <property type="entry name" value="L29"/>
    <property type="match status" value="1"/>
</dbReference>
<dbReference type="GO" id="GO:0006412">
    <property type="term" value="P:translation"/>
    <property type="evidence" value="ECO:0007669"/>
    <property type="project" value="UniProtKB-UniRule"/>
</dbReference>
<dbReference type="Gene3D" id="1.10.287.310">
    <property type="match status" value="1"/>
</dbReference>
<protein>
    <recommendedName>
        <fullName evidence="4 5">Large ribosomal subunit protein uL29c</fullName>
    </recommendedName>
</protein>
<dbReference type="PANTHER" id="PTHR10916:SF0">
    <property type="entry name" value="LARGE RIBOSOMAL SUBUNIT PROTEIN UL29C"/>
    <property type="match status" value="1"/>
</dbReference>
<proteinExistence type="inferred from homology"/>
<comment type="subcellular location">
    <subcellularLocation>
        <location evidence="5">Plastid</location>
        <location evidence="5">Chloroplast</location>
    </subcellularLocation>
</comment>
<evidence type="ECO:0000256" key="3">
    <source>
        <dbReference type="ARBA" id="ARBA00023274"/>
    </source>
</evidence>
<gene>
    <name evidence="5 6" type="primary">rpl29</name>
</gene>
<evidence type="ECO:0000313" key="6">
    <source>
        <dbReference type="EMBL" id="AWT38186.1"/>
    </source>
</evidence>
<accession>A0A2U9NM86</accession>
<dbReference type="HAMAP" id="MF_00374">
    <property type="entry name" value="Ribosomal_uL29"/>
    <property type="match status" value="1"/>
</dbReference>
<organism evidence="6">
    <name type="scientific">Proboscia sp</name>
    <dbReference type="NCBI Taxonomy" id="1923967"/>
    <lineage>
        <taxon>Eukaryota</taxon>
        <taxon>Sar</taxon>
        <taxon>Stramenopiles</taxon>
        <taxon>Ochrophyta</taxon>
        <taxon>Bacillariophyta</taxon>
        <taxon>Coscinodiscophyceae</taxon>
        <taxon>Rhizosoleniophycidae</taxon>
        <taxon>Rhizosoleniales</taxon>
        <taxon>Rhizosoleniaceae</taxon>
        <taxon>Proboscia</taxon>
    </lineage>
</organism>
<dbReference type="InterPro" id="IPR050063">
    <property type="entry name" value="Ribosomal_protein_uL29"/>
</dbReference>
<keyword evidence="6" id="KW-0150">Chloroplast</keyword>
<evidence type="ECO:0000256" key="5">
    <source>
        <dbReference type="HAMAP-Rule" id="MF_00374"/>
    </source>
</evidence>
<sequence>MAMPQYKKIVSLSESDISKAIIETEKELFKLRFKKSTRQAFKPHNIVHNKRRLAQLKTLISSRFND</sequence>
<geneLocation type="chloroplast" evidence="6"/>
<name>A0A2U9NM86_9STRA</name>
<evidence type="ECO:0000256" key="1">
    <source>
        <dbReference type="ARBA" id="ARBA00009254"/>
    </source>
</evidence>
<keyword evidence="6" id="KW-0934">Plastid</keyword>
<dbReference type="GO" id="GO:0009507">
    <property type="term" value="C:chloroplast"/>
    <property type="evidence" value="ECO:0007669"/>
    <property type="project" value="UniProtKB-SubCell"/>
</dbReference>
<dbReference type="InterPro" id="IPR036049">
    <property type="entry name" value="Ribosomal_uL29_sf"/>
</dbReference>